<dbReference type="Proteomes" id="UP000298493">
    <property type="component" value="Unassembled WGS sequence"/>
</dbReference>
<organism evidence="5 6">
    <name type="scientific">Venturia nashicola</name>
    <dbReference type="NCBI Taxonomy" id="86259"/>
    <lineage>
        <taxon>Eukaryota</taxon>
        <taxon>Fungi</taxon>
        <taxon>Dikarya</taxon>
        <taxon>Ascomycota</taxon>
        <taxon>Pezizomycotina</taxon>
        <taxon>Dothideomycetes</taxon>
        <taxon>Pleosporomycetidae</taxon>
        <taxon>Venturiales</taxon>
        <taxon>Venturiaceae</taxon>
        <taxon>Venturia</taxon>
    </lineage>
</organism>
<evidence type="ECO:0000313" key="5">
    <source>
        <dbReference type="EMBL" id="TID27880.1"/>
    </source>
</evidence>
<dbReference type="EMBL" id="SNSC02000001">
    <property type="protein sequence ID" value="TID27880.1"/>
    <property type="molecule type" value="Genomic_DNA"/>
</dbReference>
<evidence type="ECO:0000256" key="1">
    <source>
        <dbReference type="ARBA" id="ARBA00007583"/>
    </source>
</evidence>
<sequence>MYSPSRLSLKIPDSPLEKQAFRSRSFRRILFSACALSLLLAILRSIHLQNELHREFSLEYLSLYHNAGSSDGLSQQPIGDAPNSPLSSEISTDEPSTQEVKELMNQLPEVIRIPFETAVADIDIEGWEDDWFSSATYDFDRSMNEPKLDFVYNWVNGSEDGFKSIKHKYELDSRLNDKAGKWISEHSINRYRDWDELRYSFRSLDAYARNFTNKIQILTNSVPMSANESTLKSHPQRPRWLKHNAATQKHVEILSQEDFFDPVAAQCLPSFDSLSIESQIHNTPSTVDQMVALSDDMFLGANHSAADFFSPLFGPMIGFKSKSFNVKSISKSENPTFGEKPHLHYTSWVLNHRFGERERKVQAHFTHSVSRRVMKEAMASFPSPALRGACERFRGESKFQIYPWYAAFHYSIERFREALLWSFIMVRMDANNDGYLDWAERQTLLAAIKPGRKATAGEDESTPIKVAEGRDRMFYQLPAVHKRAGIQPPLSNVKVTWTSLDGPETIRDVKCHNFHVDQCLAESFDSPLSDRSYRNPDFSTANIFSQLSRRDPKCGDCLIKFMLSTVPRGLEPLLPPKSRRHERETTIKALVKYQHTIIDPDAMFVMVKDAEQAETEVMDRAVNRNKYVTQYCFNDDVMTEDPKAVAKVNKVIQRVFKTLFPHKSRWEE</sequence>
<dbReference type="AlphaFoldDB" id="A0A4Z1PWR8"/>
<dbReference type="InterPro" id="IPR021520">
    <property type="entry name" value="Stealth_CR2"/>
</dbReference>
<comment type="similarity">
    <text evidence="1">Belongs to the stealth family.</text>
</comment>
<dbReference type="PANTHER" id="PTHR24045:SF0">
    <property type="entry name" value="N-ACETYLGLUCOSAMINE-1-PHOSPHOTRANSFERASE SUBUNITS ALPHA_BETA"/>
    <property type="match status" value="1"/>
</dbReference>
<protein>
    <submittedName>
        <fullName evidence="5">Putative udp-glucose 4-epimerase protein</fullName>
    </submittedName>
</protein>
<dbReference type="GO" id="GO:0005794">
    <property type="term" value="C:Golgi apparatus"/>
    <property type="evidence" value="ECO:0007669"/>
    <property type="project" value="TreeGrafter"/>
</dbReference>
<comment type="caution">
    <text evidence="5">The sequence shown here is derived from an EMBL/GenBank/DDBJ whole genome shotgun (WGS) entry which is preliminary data.</text>
</comment>
<feature type="domain" description="Stealth protein CR2 conserved region 2" evidence="4">
    <location>
        <begin position="190"/>
        <end position="311"/>
    </location>
</feature>
<dbReference type="PANTHER" id="PTHR24045">
    <property type="match status" value="1"/>
</dbReference>
<proteinExistence type="inferred from homology"/>
<feature type="compositionally biased region" description="Polar residues" evidence="3">
    <location>
        <begin position="84"/>
        <end position="95"/>
    </location>
</feature>
<feature type="region of interest" description="Disordered" evidence="3">
    <location>
        <begin position="72"/>
        <end position="95"/>
    </location>
</feature>
<keyword evidence="6" id="KW-1185">Reference proteome</keyword>
<dbReference type="InterPro" id="IPR047141">
    <property type="entry name" value="Stealth"/>
</dbReference>
<evidence type="ECO:0000259" key="4">
    <source>
        <dbReference type="Pfam" id="PF11380"/>
    </source>
</evidence>
<keyword evidence="2" id="KW-0808">Transferase</keyword>
<dbReference type="GO" id="GO:0046835">
    <property type="term" value="P:carbohydrate phosphorylation"/>
    <property type="evidence" value="ECO:0007669"/>
    <property type="project" value="TreeGrafter"/>
</dbReference>
<name>A0A4Z1PWR8_9PEZI</name>
<dbReference type="Pfam" id="PF11380">
    <property type="entry name" value="Stealth_CR2"/>
    <property type="match status" value="1"/>
</dbReference>
<accession>A0A4Z1PWR8</accession>
<gene>
    <name evidence="5" type="ORF">E6O75_ATG00647</name>
</gene>
<evidence type="ECO:0000313" key="6">
    <source>
        <dbReference type="Proteomes" id="UP000298493"/>
    </source>
</evidence>
<reference evidence="5 6" key="1">
    <citation type="submission" date="2019-04" db="EMBL/GenBank/DDBJ databases">
        <title>High contiguity whole genome sequence and gene annotation resource for two Venturia nashicola isolates.</title>
        <authorList>
            <person name="Prokchorchik M."/>
            <person name="Won K."/>
            <person name="Lee Y."/>
            <person name="Choi E.D."/>
            <person name="Segonzac C."/>
            <person name="Sohn K.H."/>
        </authorList>
    </citation>
    <scope>NUCLEOTIDE SEQUENCE [LARGE SCALE GENOMIC DNA]</scope>
    <source>
        <strain evidence="5 6">PRI2</strain>
    </source>
</reference>
<dbReference type="STRING" id="86259.A0A4Z1PWR8"/>
<evidence type="ECO:0000256" key="2">
    <source>
        <dbReference type="ARBA" id="ARBA00022679"/>
    </source>
</evidence>
<evidence type="ECO:0000256" key="3">
    <source>
        <dbReference type="SAM" id="MobiDB-lite"/>
    </source>
</evidence>
<dbReference type="GO" id="GO:0003976">
    <property type="term" value="F:UDP-N-acetylglucosamine-lysosomal-enzyme N-acetylglucosaminephosphotransferase activity"/>
    <property type="evidence" value="ECO:0007669"/>
    <property type="project" value="TreeGrafter"/>
</dbReference>